<evidence type="ECO:0000256" key="8">
    <source>
        <dbReference type="ARBA" id="ARBA00036357"/>
    </source>
</evidence>
<evidence type="ECO:0000256" key="6">
    <source>
        <dbReference type="ARBA" id="ARBA00023002"/>
    </source>
</evidence>
<dbReference type="SUPFAM" id="SSF51735">
    <property type="entry name" value="NAD(P)-binding Rossmann-fold domains"/>
    <property type="match status" value="1"/>
</dbReference>
<proteinExistence type="inferred from homology"/>
<evidence type="ECO:0000256" key="5">
    <source>
        <dbReference type="ARBA" id="ARBA00022857"/>
    </source>
</evidence>
<dbReference type="GO" id="GO:0004477">
    <property type="term" value="F:methenyltetrahydrofolate cyclohydrolase activity"/>
    <property type="evidence" value="ECO:0007669"/>
    <property type="project" value="UniProtKB-EC"/>
</dbReference>
<comment type="function">
    <text evidence="10">Catalyzes the oxidation of 5,10-methylenetetrahydrofolate to 5,10-methenyltetrahydrofolate and then the hydrolysis of 5,10-methenyltetrahydrofolate to 10-formyltetrahydrofolate.</text>
</comment>
<dbReference type="PROSITE" id="PS00767">
    <property type="entry name" value="THF_DHG_CYH_2"/>
    <property type="match status" value="1"/>
</dbReference>
<evidence type="ECO:0000256" key="9">
    <source>
        <dbReference type="ARBA" id="ARBA00052194"/>
    </source>
</evidence>
<evidence type="ECO:0000256" key="11">
    <source>
        <dbReference type="ARBA" id="ARBA00061364"/>
    </source>
</evidence>
<dbReference type="Pfam" id="PF02882">
    <property type="entry name" value="THF_DHG_CYH_C"/>
    <property type="match status" value="1"/>
</dbReference>
<comment type="similarity">
    <text evidence="11">Belongs to the tetrahydrofolate dehydrogenase/cyclohydrolase family.</text>
</comment>
<keyword evidence="4" id="KW-0378">Hydrolase</keyword>
<evidence type="ECO:0000256" key="4">
    <source>
        <dbReference type="ARBA" id="ARBA00022801"/>
    </source>
</evidence>
<dbReference type="InterPro" id="IPR020630">
    <property type="entry name" value="THF_DH/CycHdrlase_cat_dom"/>
</dbReference>
<keyword evidence="3" id="KW-0554">One-carbon metabolism</keyword>
<dbReference type="HAMAP" id="MF_01576">
    <property type="entry name" value="THF_DHG_CYH"/>
    <property type="match status" value="1"/>
</dbReference>
<dbReference type="FunFam" id="3.40.50.10860:FF:000001">
    <property type="entry name" value="Bifunctional protein FolD"/>
    <property type="match status" value="1"/>
</dbReference>
<dbReference type="InterPro" id="IPR000672">
    <property type="entry name" value="THF_DH/CycHdrlase"/>
</dbReference>
<gene>
    <name evidence="14" type="ORF">KC19_3G131400</name>
</gene>
<dbReference type="InterPro" id="IPR046346">
    <property type="entry name" value="Aminoacid_DH-like_N_sf"/>
</dbReference>
<dbReference type="Proteomes" id="UP000822688">
    <property type="component" value="Chromosome 3"/>
</dbReference>
<dbReference type="PANTHER" id="PTHR48099:SF5">
    <property type="entry name" value="C-1-TETRAHYDROFOLATE SYNTHASE, CYTOPLASMIC"/>
    <property type="match status" value="1"/>
</dbReference>
<dbReference type="InterPro" id="IPR020867">
    <property type="entry name" value="THF_DH/CycHdrlase_CS"/>
</dbReference>
<reference evidence="14" key="1">
    <citation type="submission" date="2020-06" db="EMBL/GenBank/DDBJ databases">
        <title>WGS assembly of Ceratodon purpureus strain R40.</title>
        <authorList>
            <person name="Carey S.B."/>
            <person name="Jenkins J."/>
            <person name="Shu S."/>
            <person name="Lovell J.T."/>
            <person name="Sreedasyam A."/>
            <person name="Maumus F."/>
            <person name="Tiley G.P."/>
            <person name="Fernandez-Pozo N."/>
            <person name="Barry K."/>
            <person name="Chen C."/>
            <person name="Wang M."/>
            <person name="Lipzen A."/>
            <person name="Daum C."/>
            <person name="Saski C.A."/>
            <person name="Payton A.C."/>
            <person name="Mcbreen J.C."/>
            <person name="Conrad R.E."/>
            <person name="Kollar L.M."/>
            <person name="Olsson S."/>
            <person name="Huttunen S."/>
            <person name="Landis J.B."/>
            <person name="Wickett N.J."/>
            <person name="Johnson M.G."/>
            <person name="Rensing S.A."/>
            <person name="Grimwood J."/>
            <person name="Schmutz J."/>
            <person name="Mcdaniel S.F."/>
        </authorList>
    </citation>
    <scope>NUCLEOTIDE SEQUENCE</scope>
    <source>
        <strain evidence="14">R40</strain>
    </source>
</reference>
<dbReference type="AlphaFoldDB" id="A0A8T0IKI5"/>
<dbReference type="FunFam" id="3.40.50.720:FF:000006">
    <property type="entry name" value="Bifunctional protein FolD"/>
    <property type="match status" value="1"/>
</dbReference>
<evidence type="ECO:0000259" key="13">
    <source>
        <dbReference type="Pfam" id="PF02882"/>
    </source>
</evidence>
<evidence type="ECO:0000259" key="12">
    <source>
        <dbReference type="Pfam" id="PF00763"/>
    </source>
</evidence>
<evidence type="ECO:0000313" key="15">
    <source>
        <dbReference type="Proteomes" id="UP000822688"/>
    </source>
</evidence>
<comment type="subunit">
    <text evidence="2">Homodimer.</text>
</comment>
<evidence type="ECO:0008006" key="16">
    <source>
        <dbReference type="Google" id="ProtNLM"/>
    </source>
</evidence>
<feature type="domain" description="Tetrahydrofolate dehydrogenase/cyclohydrolase NAD(P)-binding" evidence="13">
    <location>
        <begin position="254"/>
        <end position="401"/>
    </location>
</feature>
<keyword evidence="15" id="KW-1185">Reference proteome</keyword>
<evidence type="ECO:0000256" key="3">
    <source>
        <dbReference type="ARBA" id="ARBA00022563"/>
    </source>
</evidence>
<accession>A0A8T0IKI5</accession>
<comment type="catalytic activity">
    <reaction evidence="9">
        <text>(6R)-5,10-methylene-5,6,7,8-tetrahydrofolate + NADP(+) = (6R)-5,10-methenyltetrahydrofolate + NADPH</text>
        <dbReference type="Rhea" id="RHEA:22812"/>
        <dbReference type="ChEBI" id="CHEBI:15636"/>
        <dbReference type="ChEBI" id="CHEBI:57455"/>
        <dbReference type="ChEBI" id="CHEBI:57783"/>
        <dbReference type="ChEBI" id="CHEBI:58349"/>
        <dbReference type="EC" id="1.5.1.5"/>
    </reaction>
</comment>
<protein>
    <recommendedName>
        <fullName evidence="16">Methenyltetrahydrofolate cyclohydrolase</fullName>
    </recommendedName>
</protein>
<dbReference type="Gene3D" id="3.40.50.720">
    <property type="entry name" value="NAD(P)-binding Rossmann-like Domain"/>
    <property type="match status" value="1"/>
</dbReference>
<keyword evidence="6" id="KW-0560">Oxidoreductase</keyword>
<keyword evidence="5" id="KW-0521">NADP</keyword>
<evidence type="ECO:0000256" key="10">
    <source>
        <dbReference type="ARBA" id="ARBA00058319"/>
    </source>
</evidence>
<evidence type="ECO:0000313" key="14">
    <source>
        <dbReference type="EMBL" id="KAG0583376.1"/>
    </source>
</evidence>
<sequence length="410" mass="43803">MFGACQRRSGELPRAALRLYSSHWDFSGAASAAASGVENSASVECVGSDQASTSVLNFTGARHSYSTSSANELQKMVKTSSVLGWNTIDKWKSRKDLLPPTSILKKEVTVSHPAARIIDGKAIAQEIKDEIAEEVEKMRIAVGKVPGLAVVLVGSRKDSETYVRSKQKACEEVGFNSFGASLPETATEEEVLAAVRKFNCDPNVHGVLVQLPLPRHISEERVVGAVSIEKDVDGFHPMNVGRLAMQGRAPLFVACTPKGCIELLLRSGVEMEGKHAVIIGRSNVVGMPAALLLQRQNATVTVVHSHTPNIPEITKNADIIIAAAGVPYMVQGSWLKPGAVVIDVGINYLEDPDSENGYRVVGDVYYAEACQVASQITPVPGGVGPMTIAMLLSNTLDSAKLAYGFFDDSS</sequence>
<keyword evidence="7" id="KW-0511">Multifunctional enzyme</keyword>
<evidence type="ECO:0000256" key="1">
    <source>
        <dbReference type="ARBA" id="ARBA00004777"/>
    </source>
</evidence>
<dbReference type="PANTHER" id="PTHR48099">
    <property type="entry name" value="C-1-TETRAHYDROFOLATE SYNTHASE, CYTOPLASMIC-RELATED"/>
    <property type="match status" value="1"/>
</dbReference>
<dbReference type="GO" id="GO:0004488">
    <property type="term" value="F:methylenetetrahydrofolate dehydrogenase (NADP+) activity"/>
    <property type="evidence" value="ECO:0007669"/>
    <property type="project" value="UniProtKB-EC"/>
</dbReference>
<comment type="pathway">
    <text evidence="1">One-carbon metabolism; tetrahydrofolate interconversion.</text>
</comment>
<feature type="domain" description="Tetrahydrofolate dehydrogenase/cyclohydrolase catalytic" evidence="12">
    <location>
        <begin position="118"/>
        <end position="233"/>
    </location>
</feature>
<dbReference type="Gene3D" id="3.40.50.10860">
    <property type="entry name" value="Leucine Dehydrogenase, chain A, domain 1"/>
    <property type="match status" value="1"/>
</dbReference>
<dbReference type="SUPFAM" id="SSF53223">
    <property type="entry name" value="Aminoacid dehydrogenase-like, N-terminal domain"/>
    <property type="match status" value="1"/>
</dbReference>
<comment type="caution">
    <text evidence="14">The sequence shown here is derived from an EMBL/GenBank/DDBJ whole genome shotgun (WGS) entry which is preliminary data.</text>
</comment>
<dbReference type="GO" id="GO:0005829">
    <property type="term" value="C:cytosol"/>
    <property type="evidence" value="ECO:0007669"/>
    <property type="project" value="TreeGrafter"/>
</dbReference>
<evidence type="ECO:0000256" key="7">
    <source>
        <dbReference type="ARBA" id="ARBA00023268"/>
    </source>
</evidence>
<organism evidence="14 15">
    <name type="scientific">Ceratodon purpureus</name>
    <name type="common">Fire moss</name>
    <name type="synonym">Dicranum purpureum</name>
    <dbReference type="NCBI Taxonomy" id="3225"/>
    <lineage>
        <taxon>Eukaryota</taxon>
        <taxon>Viridiplantae</taxon>
        <taxon>Streptophyta</taxon>
        <taxon>Embryophyta</taxon>
        <taxon>Bryophyta</taxon>
        <taxon>Bryophytina</taxon>
        <taxon>Bryopsida</taxon>
        <taxon>Dicranidae</taxon>
        <taxon>Pseudoditrichales</taxon>
        <taxon>Ditrichaceae</taxon>
        <taxon>Ceratodon</taxon>
    </lineage>
</organism>
<dbReference type="InterPro" id="IPR036291">
    <property type="entry name" value="NAD(P)-bd_dom_sf"/>
</dbReference>
<dbReference type="NCBIfam" id="NF010783">
    <property type="entry name" value="PRK14186.1"/>
    <property type="match status" value="1"/>
</dbReference>
<comment type="catalytic activity">
    <reaction evidence="8">
        <text>(6R)-5,10-methenyltetrahydrofolate + H2O = (6R)-10-formyltetrahydrofolate + H(+)</text>
        <dbReference type="Rhea" id="RHEA:23700"/>
        <dbReference type="ChEBI" id="CHEBI:15377"/>
        <dbReference type="ChEBI" id="CHEBI:15378"/>
        <dbReference type="ChEBI" id="CHEBI:57455"/>
        <dbReference type="ChEBI" id="CHEBI:195366"/>
        <dbReference type="EC" id="3.5.4.9"/>
    </reaction>
</comment>
<dbReference type="PRINTS" id="PR00085">
    <property type="entry name" value="THFDHDRGNASE"/>
</dbReference>
<dbReference type="Pfam" id="PF00763">
    <property type="entry name" value="THF_DHG_CYH"/>
    <property type="match status" value="1"/>
</dbReference>
<dbReference type="GO" id="GO:0035999">
    <property type="term" value="P:tetrahydrofolate interconversion"/>
    <property type="evidence" value="ECO:0007669"/>
    <property type="project" value="TreeGrafter"/>
</dbReference>
<dbReference type="CDD" id="cd01080">
    <property type="entry name" value="NAD_bind_m-THF_DH_Cyclohyd"/>
    <property type="match status" value="1"/>
</dbReference>
<dbReference type="EMBL" id="CM026423">
    <property type="protein sequence ID" value="KAG0583376.1"/>
    <property type="molecule type" value="Genomic_DNA"/>
</dbReference>
<name>A0A8T0IKI5_CERPU</name>
<evidence type="ECO:0000256" key="2">
    <source>
        <dbReference type="ARBA" id="ARBA00011738"/>
    </source>
</evidence>
<dbReference type="InterPro" id="IPR020631">
    <property type="entry name" value="THF_DH/CycHdrlase_NAD-bd_dom"/>
</dbReference>